<dbReference type="EMBL" id="OMOH01000005">
    <property type="protein sequence ID" value="SPF68479.1"/>
    <property type="molecule type" value="Genomic_DNA"/>
</dbReference>
<accession>A0A375I4U1</accession>
<gene>
    <name evidence="2" type="ORF">PROPJV5_1459</name>
</gene>
<dbReference type="Proteomes" id="UP000265962">
    <property type="component" value="Unassembled WGS sequence"/>
</dbReference>
<dbReference type="InterPro" id="IPR021400">
    <property type="entry name" value="DUF3039"/>
</dbReference>
<evidence type="ECO:0000256" key="1">
    <source>
        <dbReference type="SAM" id="MobiDB-lite"/>
    </source>
</evidence>
<evidence type="ECO:0000313" key="2">
    <source>
        <dbReference type="EMBL" id="SPF68479.1"/>
    </source>
</evidence>
<feature type="compositionally biased region" description="Basic and acidic residues" evidence="1">
    <location>
        <begin position="65"/>
        <end position="75"/>
    </location>
</feature>
<dbReference type="AlphaFoldDB" id="A0A375I4U1"/>
<sequence length="368" mass="40776">MEFSDGHRQPRPTYRVLKSLPQESFANERQRSSIRLFVQDPTSPVRLYDLDQPLLNDARSYFPDRTPDRHSEASKSARQPVFEVRDRDGAGWRGAIITDDAGDPWLIYADRHDHFHAHVADAVSATVSQATGSAPLDNKKPTRADYKIRDREERLVVELLWRGEVINRVIVGIAEALKSSGPTPVELPAAPGQPLTASLTINFEDHEPPQVTSGGLELEQSSSLATVELKCFGPSHRAIDAALQEILPFIHSETCPPDAHYDLDGNMVVWLTVSHTKLAQIMAASELADPQTGLPAVEPQPLTHLHYVSRTGLTEAIIKGLPQRGVCGLWFVPTQDEGCNLPVCPDCERQLPTAQRVADLIRRHLSVQ</sequence>
<evidence type="ECO:0008006" key="4">
    <source>
        <dbReference type="Google" id="ProtNLM"/>
    </source>
</evidence>
<name>A0A375I4U1_9ACTN</name>
<organism evidence="2 3">
    <name type="scientific">Propionibacterium ruminifibrarum</name>
    <dbReference type="NCBI Taxonomy" id="1962131"/>
    <lineage>
        <taxon>Bacteria</taxon>
        <taxon>Bacillati</taxon>
        <taxon>Actinomycetota</taxon>
        <taxon>Actinomycetes</taxon>
        <taxon>Propionibacteriales</taxon>
        <taxon>Propionibacteriaceae</taxon>
        <taxon>Propionibacterium</taxon>
    </lineage>
</organism>
<proteinExistence type="predicted"/>
<keyword evidence="3" id="KW-1185">Reference proteome</keyword>
<reference evidence="3" key="1">
    <citation type="submission" date="2018-02" db="EMBL/GenBank/DDBJ databases">
        <authorList>
            <person name="Hornung B."/>
        </authorList>
    </citation>
    <scope>NUCLEOTIDE SEQUENCE [LARGE SCALE GENOMIC DNA]</scope>
</reference>
<protein>
    <recommendedName>
        <fullName evidence="4">DUF3039 domain-containing protein</fullName>
    </recommendedName>
</protein>
<dbReference type="Pfam" id="PF11238">
    <property type="entry name" value="DUF3039"/>
    <property type="match status" value="1"/>
</dbReference>
<evidence type="ECO:0000313" key="3">
    <source>
        <dbReference type="Proteomes" id="UP000265962"/>
    </source>
</evidence>
<feature type="region of interest" description="Disordered" evidence="1">
    <location>
        <begin position="59"/>
        <end position="81"/>
    </location>
</feature>